<reference evidence="4 5" key="1">
    <citation type="submission" date="2024-06" db="EMBL/GenBank/DDBJ databases">
        <title>Thioclava kandeliae sp. nov. from a rhizosphere soil sample of Kandelia candel in a mangrove.</title>
        <authorList>
            <person name="Mu T."/>
        </authorList>
    </citation>
    <scope>NUCLEOTIDE SEQUENCE [LARGE SCALE GENOMIC DNA]</scope>
    <source>
        <strain evidence="4 5">CPCC 100088</strain>
    </source>
</reference>
<keyword evidence="3" id="KW-1133">Transmembrane helix</keyword>
<feature type="coiled-coil region" evidence="1">
    <location>
        <begin position="438"/>
        <end position="530"/>
    </location>
</feature>
<dbReference type="EMBL" id="JAYWLC010000021">
    <property type="protein sequence ID" value="MER5173586.1"/>
    <property type="molecule type" value="Genomic_DNA"/>
</dbReference>
<gene>
    <name evidence="4" type="ORF">VSX56_17615</name>
</gene>
<feature type="region of interest" description="Disordered" evidence="2">
    <location>
        <begin position="1"/>
        <end position="111"/>
    </location>
</feature>
<keyword evidence="3" id="KW-0812">Transmembrane</keyword>
<evidence type="ECO:0000313" key="5">
    <source>
        <dbReference type="Proteomes" id="UP001438953"/>
    </source>
</evidence>
<organism evidence="4 5">
    <name type="scientific">Thioclava kandeliae</name>
    <dbReference type="NCBI Taxonomy" id="3070818"/>
    <lineage>
        <taxon>Bacteria</taxon>
        <taxon>Pseudomonadati</taxon>
        <taxon>Pseudomonadota</taxon>
        <taxon>Alphaproteobacteria</taxon>
        <taxon>Rhodobacterales</taxon>
        <taxon>Paracoccaceae</taxon>
        <taxon>Thioclava</taxon>
    </lineage>
</organism>
<dbReference type="RefSeq" id="WP_350938967.1">
    <property type="nucleotide sequence ID" value="NZ_JAYWLC010000021.1"/>
</dbReference>
<feature type="compositionally biased region" description="Low complexity" evidence="2">
    <location>
        <begin position="37"/>
        <end position="76"/>
    </location>
</feature>
<sequence>MTTQPRTTKYRIRRHEIQSGAKARSAPLREEPERNMPAQSPAQAPAADTVSGTVTATQRPPTATQAPPAEPPATKTDPARADTARNSAPRRNAALGMMGQPPKTGPAPDPDDPAAIFEQHDDGFGDMKFADAARMQAEANADQVLDKGEKTLDEEIEAIRRESLTGRQLRLARRMAQKHGIEATSDFEAVLLLRRKGIDPLDRSNILSLVKPDKQENLPAVAGKRSLARTSTMAVATAPHLPAEAMTEEHRASEILAIQRDIARRRRRKLMLLATRLAFFVFLPTLIAAYYYFAMATPTYSTKSEFVIQKADSSAAGSMSSLFSGTQLATNQDSVTVQSFLQSMEAMKRLDDEEGFKKHFQQSFIDPLQRLPTPATDKEAYALYKKVVKIGYDPSEGVIKMEVIAADPETSTRFAKALISYAEEQVDQLTSRLRGDQMQGARDSYDDAEAKVRDAQQKVLELQQKQGVLDPASEGSLVMSQVSAFETQLQQKRLELGQLQDNPSPNAARVAGVQGDIRRLETLIASLRKQLTQNTATTNSIAAVSGDLRIAEADLATRQGLLAQAAQQMETARLEANKQVRYLEMGVRPITPDAPTYPRAFEDTLVAFLIFAGIYLMLSLTASVLREQVSS</sequence>
<proteinExistence type="predicted"/>
<dbReference type="Proteomes" id="UP001438953">
    <property type="component" value="Unassembled WGS sequence"/>
</dbReference>
<name>A0ABV1SLW6_9RHOB</name>
<keyword evidence="3" id="KW-0472">Membrane</keyword>
<dbReference type="PANTHER" id="PTHR32309">
    <property type="entry name" value="TYROSINE-PROTEIN KINASE"/>
    <property type="match status" value="1"/>
</dbReference>
<evidence type="ECO:0000256" key="1">
    <source>
        <dbReference type="SAM" id="Coils"/>
    </source>
</evidence>
<evidence type="ECO:0000256" key="2">
    <source>
        <dbReference type="SAM" id="MobiDB-lite"/>
    </source>
</evidence>
<evidence type="ECO:0000256" key="3">
    <source>
        <dbReference type="SAM" id="Phobius"/>
    </source>
</evidence>
<dbReference type="PANTHER" id="PTHR32309:SF13">
    <property type="entry name" value="FERRIC ENTEROBACTIN TRANSPORT PROTEIN FEPE"/>
    <property type="match status" value="1"/>
</dbReference>
<comment type="caution">
    <text evidence="4">The sequence shown here is derived from an EMBL/GenBank/DDBJ whole genome shotgun (WGS) entry which is preliminary data.</text>
</comment>
<keyword evidence="5" id="KW-1185">Reference proteome</keyword>
<feature type="transmembrane region" description="Helical" evidence="3">
    <location>
        <begin position="605"/>
        <end position="625"/>
    </location>
</feature>
<accession>A0ABV1SLW6</accession>
<evidence type="ECO:0000313" key="4">
    <source>
        <dbReference type="EMBL" id="MER5173586.1"/>
    </source>
</evidence>
<feature type="transmembrane region" description="Helical" evidence="3">
    <location>
        <begin position="270"/>
        <end position="293"/>
    </location>
</feature>
<keyword evidence="1" id="KW-0175">Coiled coil</keyword>
<dbReference type="InterPro" id="IPR050445">
    <property type="entry name" value="Bact_polysacc_biosynth/exp"/>
</dbReference>
<protein>
    <submittedName>
        <fullName evidence="4">Capsule biosynthesis protein</fullName>
    </submittedName>
</protein>